<dbReference type="EMBL" id="PDLN01000008">
    <property type="protein sequence ID" value="RDW77892.1"/>
    <property type="molecule type" value="Genomic_DNA"/>
</dbReference>
<organism evidence="2 3">
    <name type="scientific">Coleophoma crateriformis</name>
    <dbReference type="NCBI Taxonomy" id="565419"/>
    <lineage>
        <taxon>Eukaryota</taxon>
        <taxon>Fungi</taxon>
        <taxon>Dikarya</taxon>
        <taxon>Ascomycota</taxon>
        <taxon>Pezizomycotina</taxon>
        <taxon>Leotiomycetes</taxon>
        <taxon>Helotiales</taxon>
        <taxon>Dermateaceae</taxon>
        <taxon>Coleophoma</taxon>
    </lineage>
</organism>
<keyword evidence="3" id="KW-1185">Reference proteome</keyword>
<evidence type="ECO:0000313" key="3">
    <source>
        <dbReference type="Proteomes" id="UP000256328"/>
    </source>
</evidence>
<dbReference type="OrthoDB" id="3598674at2759"/>
<evidence type="ECO:0000313" key="2">
    <source>
        <dbReference type="EMBL" id="RDW77892.1"/>
    </source>
</evidence>
<reference evidence="2 3" key="1">
    <citation type="journal article" date="2018" name="IMA Fungus">
        <title>IMA Genome-F 9: Draft genome sequence of Annulohypoxylon stygium, Aspergillus mulundensis, Berkeleyomyces basicola (syn. Thielaviopsis basicola), Ceratocystis smalleyi, two Cercospora beticola strains, Coleophoma cylindrospora, Fusarium fracticaudum, Phialophora cf. hyalina, and Morchella septimelata.</title>
        <authorList>
            <person name="Wingfield B.D."/>
            <person name="Bills G.F."/>
            <person name="Dong Y."/>
            <person name="Huang W."/>
            <person name="Nel W.J."/>
            <person name="Swalarsk-Parry B.S."/>
            <person name="Vaghefi N."/>
            <person name="Wilken P.M."/>
            <person name="An Z."/>
            <person name="de Beer Z.W."/>
            <person name="De Vos L."/>
            <person name="Chen L."/>
            <person name="Duong T.A."/>
            <person name="Gao Y."/>
            <person name="Hammerbacher A."/>
            <person name="Kikkert J.R."/>
            <person name="Li Y."/>
            <person name="Li H."/>
            <person name="Li K."/>
            <person name="Li Q."/>
            <person name="Liu X."/>
            <person name="Ma X."/>
            <person name="Naidoo K."/>
            <person name="Pethybridge S.J."/>
            <person name="Sun J."/>
            <person name="Steenkamp E.T."/>
            <person name="van der Nest M.A."/>
            <person name="van Wyk S."/>
            <person name="Wingfield M.J."/>
            <person name="Xiong C."/>
            <person name="Yue Q."/>
            <person name="Zhang X."/>
        </authorList>
    </citation>
    <scope>NUCLEOTIDE SEQUENCE [LARGE SCALE GENOMIC DNA]</scope>
    <source>
        <strain evidence="2 3">BP5796</strain>
    </source>
</reference>
<feature type="domain" description="Heterokaryon incompatibility" evidence="1">
    <location>
        <begin position="111"/>
        <end position="167"/>
    </location>
</feature>
<dbReference type="Pfam" id="PF14555">
    <property type="entry name" value="UBA_4"/>
    <property type="match status" value="1"/>
</dbReference>
<evidence type="ECO:0000259" key="1">
    <source>
        <dbReference type="Pfam" id="PF06985"/>
    </source>
</evidence>
<comment type="caution">
    <text evidence="2">The sequence shown here is derived from an EMBL/GenBank/DDBJ whole genome shotgun (WGS) entry which is preliminary data.</text>
</comment>
<dbReference type="AlphaFoldDB" id="A0A3D8RUZ4"/>
<dbReference type="Pfam" id="PF06985">
    <property type="entry name" value="HET"/>
    <property type="match status" value="1"/>
</dbReference>
<proteinExistence type="predicted"/>
<dbReference type="InterPro" id="IPR010730">
    <property type="entry name" value="HET"/>
</dbReference>
<name>A0A3D8RUZ4_9HELO</name>
<dbReference type="PANTHER" id="PTHR24148">
    <property type="entry name" value="ANKYRIN REPEAT DOMAIN-CONTAINING PROTEIN 39 HOMOLOG-RELATED"/>
    <property type="match status" value="1"/>
</dbReference>
<dbReference type="PANTHER" id="PTHR24148:SF82">
    <property type="entry name" value="HETEROKARYON INCOMPATIBILITY DOMAIN-CONTAINING PROTEIN"/>
    <property type="match status" value="1"/>
</dbReference>
<protein>
    <recommendedName>
        <fullName evidence="1">Heterokaryon incompatibility domain-containing protein</fullName>
    </recommendedName>
</protein>
<gene>
    <name evidence="2" type="ORF">BP5796_05744</name>
</gene>
<dbReference type="InterPro" id="IPR052895">
    <property type="entry name" value="HetReg/Transcr_Mod"/>
</dbReference>
<accession>A0A3D8RUZ4</accession>
<sequence>MDEEVSWFCDLTAAPPPVARDYLGLTERNFELAINLYFEDPELYSNLVQSPLEQPSTPCLPLLDVAGPYQNLVLNRQRAEIRLVTILPGRFPDPIKLKLKVVSLHDSNLSYQALSYAWGNNNAPRHILVDGYSHEIIGNLFTALSRLRRSSKSRTLWIDALCINQINITELLV</sequence>
<dbReference type="Proteomes" id="UP000256328">
    <property type="component" value="Unassembled WGS sequence"/>
</dbReference>